<dbReference type="Gene3D" id="1.10.640.10">
    <property type="entry name" value="Haem peroxidase domain superfamily, animal type"/>
    <property type="match status" value="1"/>
</dbReference>
<dbReference type="InterPro" id="IPR019791">
    <property type="entry name" value="Haem_peroxidase_animal"/>
</dbReference>
<evidence type="ECO:0000313" key="5">
    <source>
        <dbReference type="EMBL" id="SMF35583.1"/>
    </source>
</evidence>
<evidence type="ECO:0000313" key="6">
    <source>
        <dbReference type="Proteomes" id="UP000192903"/>
    </source>
</evidence>
<feature type="region of interest" description="Disordered" evidence="4">
    <location>
        <begin position="2301"/>
        <end position="2351"/>
    </location>
</feature>
<dbReference type="InterPro" id="IPR050557">
    <property type="entry name" value="RTX_toxin/Mannuronan_C5-epim"/>
</dbReference>
<dbReference type="GO" id="GO:0005576">
    <property type="term" value="C:extracellular region"/>
    <property type="evidence" value="ECO:0007669"/>
    <property type="project" value="UniProtKB-SubCell"/>
</dbReference>
<dbReference type="GO" id="GO:0005509">
    <property type="term" value="F:calcium ion binding"/>
    <property type="evidence" value="ECO:0007669"/>
    <property type="project" value="InterPro"/>
</dbReference>
<keyword evidence="6" id="KW-1185">Reference proteome</keyword>
<dbReference type="STRING" id="464029.SAMN02982989_1456"/>
<dbReference type="InterPro" id="IPR018511">
    <property type="entry name" value="Hemolysin-typ_Ca-bd_CS"/>
</dbReference>
<dbReference type="SUPFAM" id="SSF48113">
    <property type="entry name" value="Heme-dependent peroxidases"/>
    <property type="match status" value="1"/>
</dbReference>
<dbReference type="RefSeq" id="WP_200814067.1">
    <property type="nucleotide sequence ID" value="NZ_FXAF01000006.1"/>
</dbReference>
<dbReference type="InterPro" id="IPR011049">
    <property type="entry name" value="Serralysin-like_metalloprot_C"/>
</dbReference>
<evidence type="ECO:0000256" key="3">
    <source>
        <dbReference type="SAM" id="Coils"/>
    </source>
</evidence>
<feature type="region of interest" description="Disordered" evidence="4">
    <location>
        <begin position="1303"/>
        <end position="1331"/>
    </location>
</feature>
<dbReference type="PANTHER" id="PTHR38340">
    <property type="entry name" value="S-LAYER PROTEIN"/>
    <property type="match status" value="1"/>
</dbReference>
<dbReference type="InterPro" id="IPR037120">
    <property type="entry name" value="Haem_peroxidase_sf_animal"/>
</dbReference>
<dbReference type="InterPro" id="IPR001343">
    <property type="entry name" value="Hemolysn_Ca-bd"/>
</dbReference>
<dbReference type="InterPro" id="IPR010255">
    <property type="entry name" value="Haem_peroxidase_sf"/>
</dbReference>
<dbReference type="Proteomes" id="UP000192903">
    <property type="component" value="Unassembled WGS sequence"/>
</dbReference>
<gene>
    <name evidence="5" type="ORF">SAMN02982989_1456</name>
</gene>
<evidence type="ECO:0000256" key="4">
    <source>
        <dbReference type="SAM" id="MobiDB-lite"/>
    </source>
</evidence>
<reference evidence="6" key="1">
    <citation type="submission" date="2017-04" db="EMBL/GenBank/DDBJ databases">
        <authorList>
            <person name="Varghese N."/>
            <person name="Submissions S."/>
        </authorList>
    </citation>
    <scope>NUCLEOTIDE SEQUENCE [LARGE SCALE GENOMIC DNA]</scope>
    <source>
        <strain evidence="6">B4P</strain>
    </source>
</reference>
<keyword evidence="2" id="KW-0964">Secreted</keyword>
<dbReference type="PROSITE" id="PS50292">
    <property type="entry name" value="PEROXIDASE_3"/>
    <property type="match status" value="1"/>
</dbReference>
<dbReference type="PANTHER" id="PTHR38340:SF1">
    <property type="entry name" value="S-LAYER PROTEIN"/>
    <property type="match status" value="1"/>
</dbReference>
<sequence>MVQINTHDLTFILKQIKIAEAHSAGTALTEIYVDEAGNVVPAGTAGAVQAISHPLAPYGLRTVNGSFNNLIEGREEWGAADNPFPYVTHPVYRDEDDDAMPFPGYVGPDATIPDASGPLVDQNNDYGTPGNVVDADPRIISNLIVDQTLDNPAAIYSALLYSGYSGAALNTALNAIVQAKSALDTAIENSGTAGGNIPALQAAVTAAQSQADQAQSQANAAAAQAAVDQALYDAAQADIATAGAGVSAATAALIALLTDGIPQPEAEAAAVVAVTQAQAVLDQAEATAEPLGVAAAASAAAAAAAAQQAASAAQALASAQQALADAQAANSDASAAEVAAQTALDTLLETHGIEMEGNTVVIPNVAPDEGLSAPYNSWFTLFGQFFDHGLDLVAKQGGTVFIPLQPDDPLYNPDSPRTNFMVLTRTTPDAENLTTPWVDQNQTYTSHASHQMFLREYAMVDGKPLATGKLLEGDRGLATWGDVKEQAATKLGFQLTDADVGNIPLFAVDAYGEFIRGPNGFPQLVIGLGADGEFGTADDVLLEGNPAANGGLGVAIPAEAFRTGHAFLDDIAHAAKTVNDRGQVLTADADDQVGLAGTLVYDDELLDAHYITGDGRGNENIGLSAVHHVFHSEHNHMVQQVKDKALVSGDLAFLNEWLRVDVTAIPTDPAAIAALQWDGERLFQAARFTTEMQYQHLVFEEFARKVQPDVDAFVFNPSTDINPAIFAEFAHVVYRFGHSMLREQVAATNSDGSDASLDLFDAFLNPLAFGSDTIDHDAAAGAIVRGMTNQVGNEIDEFVTHVLRNQLVGIPLDLAAINIARGRDTGIPSLNEARALFKEAANGDTQLDPYKSWVDFALNMKNPASIVNFIAAYGTHATITGATTVDAKRDAAMKLVFGDTSLNEADRQDFLNGRNAYAGNLGGLDLVDLWVGGLAEKKMAFGGMLGSTFSFIFELQLENLQNGDRFYYLSRVQGLNLLNELENNSFAKMVLSNTDLGESGYAVPGDIFSVPDHVLYMDHAKQNAFGYVDPQQEDPFLQAISPMVERRDASGNLINPVADPTAVASYIRVNTNDHVLIQGTESADEIVSGGGDDSVWGRGGNDRIEAGYGVDKIHGGTGNDIITNNGTDIGEVDMLHGEEGNDVIHGGSGLALIFGNQGQDFLIAGPDGKEIFGGEGNDFILGGDGGDFLLGNEGDDWIEGGNGFDTTAGDNSELFFNSTIIGHDVMFAGQNEHDFDAESGDDIMVQGESVMRNEGMLGYDWSIHKGNSQAADSDLTVPIFTTDEQDILRDRFDAVEALSGWEKDDHLSGDNRGDTNAEGEVEGNPGLAGAENTMVGHELSQAGVDRIAGLRQLLGSWAPAAPTGSGVDLEKVIAFDGGNILIGGGGDDTIRGRGGDDLIDGDAWLNVRISIRDTNGTQLATVDSMAAVIVLPQNHPYYAQWNGRTLQSLMLSGAIDPVQLNIVREILDGEVAGDIDTAAYWDVRNNYSFSLDADGGLLVSHTGFDTANVPDGANLVSDGIDKLRNIERLQFNGSSLNVITGTPGNDAGATALNGTAGDDLILGLGGNDTLNGNAGNDILMGGAGNDTLNGGIGDDTYAFGLADGSDTISETGGIDRITIAGGTLTGLAFSETVAGAGNDDLVIQFNGQQITVTDHFDAAGEAVELINFGGGTYEGYAFDGDYALSTDDVGTRSAQAGVNTVLAGTTAGDGLLGNTGNDLLFGHGGNDDLDGGAGDDLLVGGTGNDELIGGTGADTMVGGADNDTYSVDDAGDVVVEAVGGGTDEVETTLGAYTLAANVENLTYTGAATFTGTGNALSNRIEGGAGVDTLTGLAGNDTYVVTAGDVIVEAANGGIDTVQSAASYTLGNELENLTLTGNAAVNGTGNALSNTITGNSGANQLFGGGGNDAVNGGDGSDLIDGGTGDDTLSGGDGNDTDTIIGGAGNDTIDVGSGNDVIVYNAAGFGNDTINNFDASGGTATTQDRIDLSALGITAANFASRVTIQDVQDAGTDDTRITVRDASNAVIGTIFVEEVDGLDITASDFILATTSAPIGGATNGNNTLNGGNGNDTIDALGGNDTVNGNAGNDTITGGTGNDTIAGGAGDDTIVWNANAGATTDGRDIVNGGTETTAGDTFVINGNATAEVYRIYTRQAWDEIPGNNIASLNPATEIVITRNGVNNASIVAELTEIEEIRINGADPAGNGTAGNDSFELIGDFSGTHLRLNTVTIDGDAGDDTVDISALTSAHRIVFRSNGGNDTIVGTLRPQDVIELPAGTTAEEYTVSEANGVKTMTNGTHTITFVSDGMPTFEEVDGEEEDDDDDHPDGGDDGVEDDDCGGQKDDGNGQPSPVAARTLLGTAGADVLLGAAAEDTILAGAGADLLAGEDGDDILRGEDGDDLLTGGGGADVASGGAGNDEIYGHAGNDMLFGDAGSDRIQGGDGNDIIEGGDGDDQVWSGAGDDTVLATGDGASDSYWGGEGSDTLNYAAATSGLTVDLGSGYMQRGSVSGGGVGTDISYGFENFVGGSGHDVITVSAVANIIDGGLGDDVFRFTSAVAAQGDKIYGFQPGDKIDFSQIDANAGANGVQHFTLTSGTLTAVGQIAVSHQTVGGEELTLIRGNVDGDAGADFELTLAGTHNLRAADFNGVS</sequence>
<name>A0A1X7ELG9_9HYPH</name>
<keyword evidence="3" id="KW-0175">Coiled coil</keyword>
<organism evidence="5 6">
    <name type="scientific">Xaviernesmea oryzae</name>
    <dbReference type="NCBI Taxonomy" id="464029"/>
    <lineage>
        <taxon>Bacteria</taxon>
        <taxon>Pseudomonadati</taxon>
        <taxon>Pseudomonadota</taxon>
        <taxon>Alphaproteobacteria</taxon>
        <taxon>Hyphomicrobiales</taxon>
        <taxon>Rhizobiaceae</taxon>
        <taxon>Rhizobium/Agrobacterium group</taxon>
        <taxon>Xaviernesmea</taxon>
    </lineage>
</organism>
<dbReference type="EMBL" id="FXAF01000006">
    <property type="protein sequence ID" value="SMF35583.1"/>
    <property type="molecule type" value="Genomic_DNA"/>
</dbReference>
<accession>A0A1X7ELG9</accession>
<dbReference type="Pfam" id="PF00353">
    <property type="entry name" value="HemolysinCabind"/>
    <property type="match status" value="15"/>
</dbReference>
<protein>
    <submittedName>
        <fullName evidence="5">Membrane protein involved in colicin uptake</fullName>
    </submittedName>
</protein>
<dbReference type="GO" id="GO:0004601">
    <property type="term" value="F:peroxidase activity"/>
    <property type="evidence" value="ECO:0007669"/>
    <property type="project" value="InterPro"/>
</dbReference>
<dbReference type="PRINTS" id="PR00313">
    <property type="entry name" value="CABNDNGRPT"/>
</dbReference>
<dbReference type="CDD" id="cd09821">
    <property type="entry name" value="An_peroxidase_bacterial_2"/>
    <property type="match status" value="1"/>
</dbReference>
<feature type="compositionally biased region" description="Basic and acidic residues" evidence="4">
    <location>
        <begin position="1303"/>
        <end position="1315"/>
    </location>
</feature>
<dbReference type="SUPFAM" id="SSF51120">
    <property type="entry name" value="beta-Roll"/>
    <property type="match status" value="9"/>
</dbReference>
<dbReference type="Gene3D" id="2.150.10.10">
    <property type="entry name" value="Serralysin-like metalloprotease, C-terminal"/>
    <property type="match status" value="9"/>
</dbReference>
<evidence type="ECO:0000256" key="2">
    <source>
        <dbReference type="ARBA" id="ARBA00022525"/>
    </source>
</evidence>
<evidence type="ECO:0000256" key="1">
    <source>
        <dbReference type="ARBA" id="ARBA00004613"/>
    </source>
</evidence>
<dbReference type="PROSITE" id="PS00330">
    <property type="entry name" value="HEMOLYSIN_CALCIUM"/>
    <property type="match status" value="10"/>
</dbReference>
<feature type="compositionally biased region" description="Acidic residues" evidence="4">
    <location>
        <begin position="2310"/>
        <end position="2336"/>
    </location>
</feature>
<proteinExistence type="predicted"/>
<comment type="subcellular location">
    <subcellularLocation>
        <location evidence="1">Secreted</location>
    </subcellularLocation>
</comment>
<dbReference type="GO" id="GO:0006979">
    <property type="term" value="P:response to oxidative stress"/>
    <property type="evidence" value="ECO:0007669"/>
    <property type="project" value="InterPro"/>
</dbReference>
<dbReference type="Pfam" id="PF03098">
    <property type="entry name" value="An_peroxidase"/>
    <property type="match status" value="2"/>
</dbReference>
<dbReference type="GO" id="GO:0020037">
    <property type="term" value="F:heme binding"/>
    <property type="evidence" value="ECO:0007669"/>
    <property type="project" value="InterPro"/>
</dbReference>
<feature type="coiled-coil region" evidence="3">
    <location>
        <begin position="309"/>
        <end position="336"/>
    </location>
</feature>